<evidence type="ECO:0000256" key="1">
    <source>
        <dbReference type="ARBA" id="ARBA00004496"/>
    </source>
</evidence>
<dbReference type="GO" id="GO:0005524">
    <property type="term" value="F:ATP binding"/>
    <property type="evidence" value="ECO:0007669"/>
    <property type="project" value="UniProtKB-KW"/>
</dbReference>
<evidence type="ECO:0000256" key="11">
    <source>
        <dbReference type="ARBA" id="ARBA00022840"/>
    </source>
</evidence>
<dbReference type="GO" id="GO:0008652">
    <property type="term" value="P:amino acid biosynthetic process"/>
    <property type="evidence" value="ECO:0007669"/>
    <property type="project" value="UniProtKB-KW"/>
</dbReference>
<evidence type="ECO:0000256" key="6">
    <source>
        <dbReference type="ARBA" id="ARBA00022490"/>
    </source>
</evidence>
<dbReference type="AlphaFoldDB" id="A0A1B1TB28"/>
<dbReference type="SUPFAM" id="SSF54211">
    <property type="entry name" value="Ribosomal protein S5 domain 2-like"/>
    <property type="match status" value="1"/>
</dbReference>
<protein>
    <recommendedName>
        <fullName evidence="5 14">Shikimate kinase</fullName>
        <ecNumber evidence="4 14">2.7.1.71</ecNumber>
    </recommendedName>
</protein>
<keyword evidence="6" id="KW-0963">Cytoplasm</keyword>
<dbReference type="GO" id="GO:0009423">
    <property type="term" value="P:chorismate biosynthetic process"/>
    <property type="evidence" value="ECO:0007669"/>
    <property type="project" value="UniProtKB-UniRule"/>
</dbReference>
<evidence type="ECO:0000256" key="8">
    <source>
        <dbReference type="ARBA" id="ARBA00022679"/>
    </source>
</evidence>
<evidence type="ECO:0000256" key="13">
    <source>
        <dbReference type="ARBA" id="ARBA00048567"/>
    </source>
</evidence>
<dbReference type="InterPro" id="IPR020568">
    <property type="entry name" value="Ribosomal_Su5_D2-typ_SF"/>
</dbReference>
<comment type="catalytic activity">
    <reaction evidence="13">
        <text>shikimate + ATP = 3-phosphoshikimate + ADP + H(+)</text>
        <dbReference type="Rhea" id="RHEA:13121"/>
        <dbReference type="ChEBI" id="CHEBI:15378"/>
        <dbReference type="ChEBI" id="CHEBI:30616"/>
        <dbReference type="ChEBI" id="CHEBI:36208"/>
        <dbReference type="ChEBI" id="CHEBI:145989"/>
        <dbReference type="ChEBI" id="CHEBI:456216"/>
        <dbReference type="EC" id="2.7.1.71"/>
    </reaction>
</comment>
<keyword evidence="9" id="KW-0547">Nucleotide-binding</keyword>
<evidence type="ECO:0000256" key="14">
    <source>
        <dbReference type="NCBIfam" id="TIGR01920"/>
    </source>
</evidence>
<evidence type="ECO:0000256" key="9">
    <source>
        <dbReference type="ARBA" id="ARBA00022741"/>
    </source>
</evidence>
<reference evidence="16" key="1">
    <citation type="submission" date="2014-11" db="EMBL/GenBank/DDBJ databases">
        <authorList>
            <person name="Zhu J."/>
            <person name="Qi W."/>
            <person name="Song R."/>
        </authorList>
    </citation>
    <scope>NUCLEOTIDE SEQUENCE</scope>
</reference>
<dbReference type="InterPro" id="IPR010189">
    <property type="entry name" value="SK_arc"/>
</dbReference>
<comment type="pathway">
    <text evidence="2">Metabolic intermediate biosynthesis; chorismate biosynthesis; chorismate from D-erythrose 4-phosphate and phosphoenolpyruvate: step 5/7.</text>
</comment>
<keyword evidence="11" id="KW-0067">ATP-binding</keyword>
<evidence type="ECO:0000256" key="2">
    <source>
        <dbReference type="ARBA" id="ARBA00004842"/>
    </source>
</evidence>
<reference evidence="16" key="2">
    <citation type="journal article" date="2015" name="ISME J.">
        <title>A new class of marine Euryarchaeota group II from the Mediterranean deep chlorophyll maximum.</title>
        <authorList>
            <person name="Martin-Cuadrado A.B."/>
            <person name="Garcia-Heredia I."/>
            <person name="Molto A.G."/>
            <person name="Lopez-Ubeda R."/>
            <person name="Kimes N."/>
            <person name="Lopez-Garcia P."/>
            <person name="Moreira D."/>
            <person name="Rodriguez-Valera F."/>
        </authorList>
    </citation>
    <scope>NUCLEOTIDE SEQUENCE</scope>
</reference>
<dbReference type="NCBIfam" id="TIGR01920">
    <property type="entry name" value="Shik_kin_archae"/>
    <property type="match status" value="1"/>
</dbReference>
<keyword evidence="7" id="KW-0028">Amino-acid biosynthesis</keyword>
<proteinExistence type="inferred from homology"/>
<dbReference type="PRINTS" id="PR00959">
    <property type="entry name" value="MEVGALKINASE"/>
</dbReference>
<accession>A0A1B1TB28</accession>
<evidence type="ECO:0000256" key="5">
    <source>
        <dbReference type="ARBA" id="ARBA00013853"/>
    </source>
</evidence>
<dbReference type="InterPro" id="IPR014721">
    <property type="entry name" value="Ribsml_uS5_D2-typ_fold_subgr"/>
</dbReference>
<dbReference type="EMBL" id="KP211836">
    <property type="protein sequence ID" value="ANV79497.1"/>
    <property type="molecule type" value="Genomic_DNA"/>
</dbReference>
<dbReference type="PANTHER" id="PTHR20861">
    <property type="entry name" value="HOMOSERINE/4-DIPHOSPHOCYTIDYL-2-C-METHYL-D-ERYTHRITOL KINASE"/>
    <property type="match status" value="1"/>
</dbReference>
<organism evidence="16">
    <name type="scientific">uncultured Poseidoniia archaeon</name>
    <dbReference type="NCBI Taxonomy" id="1697135"/>
    <lineage>
        <taxon>Archaea</taxon>
        <taxon>Methanobacteriati</taxon>
        <taxon>Thermoplasmatota</taxon>
        <taxon>Candidatus Poseidoniia</taxon>
        <taxon>environmental samples</taxon>
    </lineage>
</organism>
<dbReference type="PANTHER" id="PTHR20861:SF3">
    <property type="entry name" value="SHIKIMATE KINASE"/>
    <property type="match status" value="1"/>
</dbReference>
<dbReference type="GO" id="GO:0005737">
    <property type="term" value="C:cytoplasm"/>
    <property type="evidence" value="ECO:0007669"/>
    <property type="project" value="UniProtKB-SubCell"/>
</dbReference>
<keyword evidence="10 16" id="KW-0418">Kinase</keyword>
<evidence type="ECO:0000313" key="16">
    <source>
        <dbReference type="EMBL" id="ANV79497.1"/>
    </source>
</evidence>
<evidence type="ECO:0000256" key="10">
    <source>
        <dbReference type="ARBA" id="ARBA00022777"/>
    </source>
</evidence>
<evidence type="ECO:0000256" key="7">
    <source>
        <dbReference type="ARBA" id="ARBA00022605"/>
    </source>
</evidence>
<comment type="subcellular location">
    <subcellularLocation>
        <location evidence="1">Cytoplasm</location>
    </subcellularLocation>
</comment>
<dbReference type="GO" id="GO:0004765">
    <property type="term" value="F:shikimate kinase activity"/>
    <property type="evidence" value="ECO:0007669"/>
    <property type="project" value="UniProtKB-UniRule"/>
</dbReference>
<dbReference type="InterPro" id="IPR006204">
    <property type="entry name" value="GHMP_kinase_N_dom"/>
</dbReference>
<comment type="similarity">
    <text evidence="3">Belongs to the GHMP kinase family. Archaeal shikimate kinase subfamily.</text>
</comment>
<sequence>MIILAEAESNAAISILHAVGLDKGCSIGINLKANVKLVSEPQKIDDDFHELFQSIEMVWKENGFPLPEKYGWQVSSEIPIGQGLKSSSAISCAAIKALNQATWTGLNDSEIVNLAVSSQRKCGCTITGSLDDTWASMSSGWKLVDPNKSAQESILLEGNIEDEIIIFLILRGRRTKEIKISNFKEQSRFFERALDSLSNDSIFQAISANGMAVAAATEDDEAVRICNKLIASGAIAAGITGSGPTISVISFVQESEIIRQSLNDLKYDIVETNFFNNNILELI</sequence>
<evidence type="ECO:0000259" key="15">
    <source>
        <dbReference type="Pfam" id="PF00288"/>
    </source>
</evidence>
<dbReference type="UniPathway" id="UPA00053">
    <property type="reaction ID" value="UER00088"/>
</dbReference>
<evidence type="ECO:0000256" key="12">
    <source>
        <dbReference type="ARBA" id="ARBA00023141"/>
    </source>
</evidence>
<keyword evidence="8" id="KW-0808">Transferase</keyword>
<dbReference type="GO" id="GO:0009073">
    <property type="term" value="P:aromatic amino acid family biosynthetic process"/>
    <property type="evidence" value="ECO:0007669"/>
    <property type="project" value="UniProtKB-KW"/>
</dbReference>
<name>A0A1B1TB28_9ARCH</name>
<feature type="domain" description="GHMP kinase N-terminal" evidence="15">
    <location>
        <begin position="63"/>
        <end position="140"/>
    </location>
</feature>
<keyword evidence="12" id="KW-0057">Aromatic amino acid biosynthesis</keyword>
<dbReference type="Pfam" id="PF00288">
    <property type="entry name" value="GHMP_kinases_N"/>
    <property type="match status" value="1"/>
</dbReference>
<dbReference type="EC" id="2.7.1.71" evidence="4 14"/>
<evidence type="ECO:0000256" key="3">
    <source>
        <dbReference type="ARBA" id="ARBA00010202"/>
    </source>
</evidence>
<evidence type="ECO:0000256" key="4">
    <source>
        <dbReference type="ARBA" id="ARBA00012154"/>
    </source>
</evidence>
<dbReference type="Gene3D" id="3.30.230.10">
    <property type="match status" value="1"/>
</dbReference>